<evidence type="ECO:0000256" key="1">
    <source>
        <dbReference type="SAM" id="MobiDB-lite"/>
    </source>
</evidence>
<organism evidence="2 3">
    <name type="scientific">Coniella lustricola</name>
    <dbReference type="NCBI Taxonomy" id="2025994"/>
    <lineage>
        <taxon>Eukaryota</taxon>
        <taxon>Fungi</taxon>
        <taxon>Dikarya</taxon>
        <taxon>Ascomycota</taxon>
        <taxon>Pezizomycotina</taxon>
        <taxon>Sordariomycetes</taxon>
        <taxon>Sordariomycetidae</taxon>
        <taxon>Diaporthales</taxon>
        <taxon>Schizoparmaceae</taxon>
        <taxon>Coniella</taxon>
    </lineage>
</organism>
<name>A0A2T2ZV16_9PEZI</name>
<dbReference type="InParanoid" id="A0A2T2ZV16"/>
<protein>
    <recommendedName>
        <fullName evidence="4">F-box domain-containing protein</fullName>
    </recommendedName>
</protein>
<dbReference type="OrthoDB" id="10657146at2759"/>
<accession>A0A2T2ZV16</accession>
<proteinExistence type="predicted"/>
<sequence length="548" mass="61229">MASRAEPALNVARDIPAEILILVLANLESRKDLLSTVLTCSKIHQTFQFAADQVRLAVLYNEFSYDGVNMALGVVQFPLSCRCNKKSLVAMEDCMNQPSALKAELVRKFETTPNTKPCPKVKLQLKHWHSGHDFIGTPGSKSHSKFISTHFNAVAAHLGAARALIEDYAYKSLQVGPPDVSAHKHARDKASVLPWFTAPHLSHVARAAESNIFATFSLEERRRFLRAVMRFEMVKLIFTHTGSMDECARFLCMFPDVEVEQVRAVAEHSERLWYMLIFHVCEVPVSSWEPNSFLRRKQVGFASTERKELLRKFKIGAGGVGKYLGTSLHTLVHTLKTGDAEALDTEIWGDLFDGSPGGLHEDFFFSLDHVIYRSTNSQTRSRLARMRRQAGAAGDLASSGSSSSSLPSPVSNGFFEQYRDAVSADPASSPWPALSTSSRRLEYLVRRTGYLFWDAKRAPNLTFTSKLKDSTGPGVRRSATVVWDDDDQPLLSVETKPNTETTEVSMQGFPFAESVVCDPVWTDRLSAASRRRVEKSKRRHRKRTLSAA</sequence>
<evidence type="ECO:0008006" key="4">
    <source>
        <dbReference type="Google" id="ProtNLM"/>
    </source>
</evidence>
<feature type="compositionally biased region" description="Low complexity" evidence="1">
    <location>
        <begin position="390"/>
        <end position="408"/>
    </location>
</feature>
<evidence type="ECO:0000313" key="3">
    <source>
        <dbReference type="Proteomes" id="UP000241462"/>
    </source>
</evidence>
<gene>
    <name evidence="2" type="ORF">BD289DRAFT_445296</name>
</gene>
<dbReference type="EMBL" id="KZ678652">
    <property type="protein sequence ID" value="PSR77516.1"/>
    <property type="molecule type" value="Genomic_DNA"/>
</dbReference>
<dbReference type="Proteomes" id="UP000241462">
    <property type="component" value="Unassembled WGS sequence"/>
</dbReference>
<keyword evidence="3" id="KW-1185">Reference proteome</keyword>
<evidence type="ECO:0000313" key="2">
    <source>
        <dbReference type="EMBL" id="PSR77516.1"/>
    </source>
</evidence>
<reference evidence="2 3" key="1">
    <citation type="journal article" date="2018" name="Mycol. Prog.">
        <title>Coniella lustricola, a new species from submerged detritus.</title>
        <authorList>
            <person name="Raudabaugh D.B."/>
            <person name="Iturriaga T."/>
            <person name="Carver A."/>
            <person name="Mondo S."/>
            <person name="Pangilinan J."/>
            <person name="Lipzen A."/>
            <person name="He G."/>
            <person name="Amirebrahimi M."/>
            <person name="Grigoriev I.V."/>
            <person name="Miller A.N."/>
        </authorList>
    </citation>
    <scope>NUCLEOTIDE SEQUENCE [LARGE SCALE GENOMIC DNA]</scope>
    <source>
        <strain evidence="2 3">B22-T-1</strain>
    </source>
</reference>
<dbReference type="AlphaFoldDB" id="A0A2T2ZV16"/>
<feature type="region of interest" description="Disordered" evidence="1">
    <location>
        <begin position="382"/>
        <end position="408"/>
    </location>
</feature>